<keyword evidence="3" id="KW-1185">Reference proteome</keyword>
<reference evidence="3" key="1">
    <citation type="submission" date="2016-10" db="EMBL/GenBank/DDBJ databases">
        <authorList>
            <person name="Varghese N."/>
        </authorList>
    </citation>
    <scope>NUCLEOTIDE SEQUENCE [LARGE SCALE GENOMIC DNA]</scope>
    <source>
        <strain evidence="3">DSM 17980</strain>
    </source>
</reference>
<dbReference type="AlphaFoldDB" id="A0A1I7FCS9"/>
<proteinExistence type="predicted"/>
<evidence type="ECO:0000313" key="3">
    <source>
        <dbReference type="Proteomes" id="UP000183508"/>
    </source>
</evidence>
<dbReference type="Pfam" id="PF12645">
    <property type="entry name" value="HTH_16"/>
    <property type="match status" value="1"/>
</dbReference>
<accession>A0A1I7FCS9</accession>
<organism evidence="2 3">
    <name type="scientific">Alicyclobacillus macrosporangiidus</name>
    <dbReference type="NCBI Taxonomy" id="392015"/>
    <lineage>
        <taxon>Bacteria</taxon>
        <taxon>Bacillati</taxon>
        <taxon>Bacillota</taxon>
        <taxon>Bacilli</taxon>
        <taxon>Bacillales</taxon>
        <taxon>Alicyclobacillaceae</taxon>
        <taxon>Alicyclobacillus</taxon>
    </lineage>
</organism>
<dbReference type="RefSeq" id="WP_074948667.1">
    <property type="nucleotide sequence ID" value="NZ_FPBV01000001.1"/>
</dbReference>
<dbReference type="Proteomes" id="UP000183508">
    <property type="component" value="Unassembled WGS sequence"/>
</dbReference>
<feature type="domain" description="Helix-turn-helix conjugative transposon-like" evidence="1">
    <location>
        <begin position="10"/>
        <end position="42"/>
    </location>
</feature>
<sequence length="76" mass="9338">MKQPKLRQLTHRAQNGDQDAIVQIIQRLMPLIKKYSHHNEDDEVELMLWVTQAVRRYKPNTTWGRDELRRWQERSR</sequence>
<protein>
    <submittedName>
        <fullName evidence="2">Helix-turn-helix domain-containing protein</fullName>
    </submittedName>
</protein>
<dbReference type="EMBL" id="FPBV01000001">
    <property type="protein sequence ID" value="SFU33972.1"/>
    <property type="molecule type" value="Genomic_DNA"/>
</dbReference>
<evidence type="ECO:0000313" key="2">
    <source>
        <dbReference type="EMBL" id="SFU33972.1"/>
    </source>
</evidence>
<evidence type="ECO:0000259" key="1">
    <source>
        <dbReference type="Pfam" id="PF12645"/>
    </source>
</evidence>
<gene>
    <name evidence="2" type="ORF">SAMN05421543_101184</name>
</gene>
<name>A0A1I7FCS9_9BACL</name>
<dbReference type="InterPro" id="IPR024760">
    <property type="entry name" value="HTH_dom_conjug_TS-like"/>
</dbReference>
<dbReference type="OrthoDB" id="2382175at2"/>